<dbReference type="RefSeq" id="WP_085303691.1">
    <property type="nucleotide sequence ID" value="NZ_AP022594.1"/>
</dbReference>
<comment type="caution">
    <text evidence="3">The sequence shown here is derived from an EMBL/GenBank/DDBJ whole genome shotgun (WGS) entry which is preliminary data.</text>
</comment>
<gene>
    <name evidence="3" type="ORF">B8W67_09555</name>
</gene>
<dbReference type="Gene3D" id="3.40.50.1820">
    <property type="entry name" value="alpha/beta hydrolase"/>
    <property type="match status" value="1"/>
</dbReference>
<dbReference type="Pfam" id="PF07859">
    <property type="entry name" value="Abhydrolase_3"/>
    <property type="match status" value="1"/>
</dbReference>
<dbReference type="InterPro" id="IPR013094">
    <property type="entry name" value="AB_hydrolase_3"/>
</dbReference>
<dbReference type="GO" id="GO:0004806">
    <property type="term" value="F:triacylglycerol lipase activity"/>
    <property type="evidence" value="ECO:0007669"/>
    <property type="project" value="TreeGrafter"/>
</dbReference>
<protein>
    <submittedName>
        <fullName evidence="3">Uncharacterized protein</fullName>
    </submittedName>
</protein>
<comment type="similarity">
    <text evidence="1">Belongs to the 'GDXG' lipolytic enzyme family.</text>
</comment>
<evidence type="ECO:0000313" key="4">
    <source>
        <dbReference type="Proteomes" id="UP000193577"/>
    </source>
</evidence>
<dbReference type="Proteomes" id="UP000193577">
    <property type="component" value="Unassembled WGS sequence"/>
</dbReference>
<organism evidence="3 4">
    <name type="scientific">Mycolicibacillus koreensis</name>
    <dbReference type="NCBI Taxonomy" id="1069220"/>
    <lineage>
        <taxon>Bacteria</taxon>
        <taxon>Bacillati</taxon>
        <taxon>Actinomycetota</taxon>
        <taxon>Actinomycetes</taxon>
        <taxon>Mycobacteriales</taxon>
        <taxon>Mycobacteriaceae</taxon>
        <taxon>Mycolicibacillus</taxon>
    </lineage>
</organism>
<dbReference type="SUPFAM" id="SSF53474">
    <property type="entry name" value="alpha/beta-Hydrolases"/>
    <property type="match status" value="1"/>
</dbReference>
<evidence type="ECO:0000256" key="2">
    <source>
        <dbReference type="ARBA" id="ARBA00022801"/>
    </source>
</evidence>
<dbReference type="PANTHER" id="PTHR48081:SF30">
    <property type="entry name" value="ACETYL-HYDROLASE LIPR-RELATED"/>
    <property type="match status" value="1"/>
</dbReference>
<reference evidence="3 4" key="1">
    <citation type="submission" date="2017-04" db="EMBL/GenBank/DDBJ databases">
        <title>The new phylogeny of genus Mycobacterium.</title>
        <authorList>
            <person name="Tortoli E."/>
            <person name="Trovato A."/>
            <person name="Cirillo D.M."/>
        </authorList>
    </citation>
    <scope>NUCLEOTIDE SEQUENCE [LARGE SCALE GENOMIC DNA]</scope>
    <source>
        <strain evidence="3 4">KCTC 19819</strain>
    </source>
</reference>
<dbReference type="InterPro" id="IPR029058">
    <property type="entry name" value="AB_hydrolase_fold"/>
</dbReference>
<dbReference type="EMBL" id="NCXO01000017">
    <property type="protein sequence ID" value="OSC33769.1"/>
    <property type="molecule type" value="Genomic_DNA"/>
</dbReference>
<keyword evidence="2" id="KW-0378">Hydrolase</keyword>
<dbReference type="AlphaFoldDB" id="A0A7I7SH33"/>
<accession>A0A7I7SH33</accession>
<proteinExistence type="inferred from homology"/>
<keyword evidence="4" id="KW-1185">Reference proteome</keyword>
<sequence length="328" mass="34554">MTTASEAAADNSFPQPAIRREFPGPGALSKVVAIVLRVFVRPVIALFVRFPEARWPFAMADWAAWLIPRPYGVRRHPVSLPDCRAELLIPAHATAGRAILYLHGGGFIVCGLNTHRRLTADIARAAGCPALAVGYRQMPQHGLGEALEDAVAGFRALLARGYSSEDIGIVGDSAGGYLAVATALAVVRQGLGRAGGLVLMSPMTGVDPDLALAPADDPLLTAPVVAVLSRKLAAKPAVPSAVLPHRRLAADDLSTLPPTLVQVGTREVLRAGAEELADAIADAGVPCELQTWSGQFHVFQAGAIVLTAAREAIAEIGSFLRRTPTEWR</sequence>
<dbReference type="InterPro" id="IPR050300">
    <property type="entry name" value="GDXG_lipolytic_enzyme"/>
</dbReference>
<evidence type="ECO:0000313" key="3">
    <source>
        <dbReference type="EMBL" id="OSC33769.1"/>
    </source>
</evidence>
<dbReference type="PANTHER" id="PTHR48081">
    <property type="entry name" value="AB HYDROLASE SUPERFAMILY PROTEIN C4A8.06C"/>
    <property type="match status" value="1"/>
</dbReference>
<name>A0A7I7SH33_9MYCO</name>
<evidence type="ECO:0000256" key="1">
    <source>
        <dbReference type="ARBA" id="ARBA00010515"/>
    </source>
</evidence>
<dbReference type="OrthoDB" id="128186at2"/>